<keyword evidence="5 9" id="KW-0812">Transmembrane</keyword>
<dbReference type="GO" id="GO:0005886">
    <property type="term" value="C:plasma membrane"/>
    <property type="evidence" value="ECO:0007669"/>
    <property type="project" value="UniProtKB-SubCell"/>
</dbReference>
<dbReference type="SUPFAM" id="SSF103481">
    <property type="entry name" value="Multidrug resistance efflux transporter EmrE"/>
    <property type="match status" value="1"/>
</dbReference>
<keyword evidence="4" id="KW-1003">Cell membrane</keyword>
<evidence type="ECO:0000256" key="1">
    <source>
        <dbReference type="ARBA" id="ARBA00004651"/>
    </source>
</evidence>
<dbReference type="PANTHER" id="PTHR30561:SF1">
    <property type="entry name" value="MULTIDRUG TRANSPORTER EMRE"/>
    <property type="match status" value="1"/>
</dbReference>
<comment type="subcellular location">
    <subcellularLocation>
        <location evidence="1 9">Cell membrane</location>
        <topology evidence="1 9">Multi-pass membrane protein</topology>
    </subcellularLocation>
</comment>
<evidence type="ECO:0000256" key="8">
    <source>
        <dbReference type="ARBA" id="ARBA00023251"/>
    </source>
</evidence>
<gene>
    <name evidence="11" type="ORF">FHE74_07065</name>
</gene>
<dbReference type="InterPro" id="IPR045324">
    <property type="entry name" value="Small_multidrug_res"/>
</dbReference>
<evidence type="ECO:0000256" key="10">
    <source>
        <dbReference type="SAM" id="Phobius"/>
    </source>
</evidence>
<keyword evidence="3" id="KW-0813">Transport</keyword>
<evidence type="ECO:0000256" key="9">
    <source>
        <dbReference type="RuleBase" id="RU003942"/>
    </source>
</evidence>
<dbReference type="AlphaFoldDB" id="A0A5C4U4H9"/>
<name>A0A5C4U4H9_9CORY</name>
<protein>
    <submittedName>
        <fullName evidence="11">Multidrug efflux SMR transporter</fullName>
    </submittedName>
</protein>
<dbReference type="Pfam" id="PF00893">
    <property type="entry name" value="Multi_Drug_Res"/>
    <property type="match status" value="1"/>
</dbReference>
<dbReference type="GO" id="GO:0046677">
    <property type="term" value="P:response to antibiotic"/>
    <property type="evidence" value="ECO:0007669"/>
    <property type="project" value="UniProtKB-KW"/>
</dbReference>
<dbReference type="Gene3D" id="1.10.3730.20">
    <property type="match status" value="1"/>
</dbReference>
<sequence>MSWLFLLIAIAFEVCGTMSLRLASAGQRWLYLAVAAGYVLSYVCLSQSLSHGMGLGVAYGIWTAVGVAATAILGKVLFKEPLTWVMSLGIVLIMIGVVVVEVGAAH</sequence>
<keyword evidence="6 10" id="KW-1133">Transmembrane helix</keyword>
<evidence type="ECO:0000256" key="3">
    <source>
        <dbReference type="ARBA" id="ARBA00022448"/>
    </source>
</evidence>
<dbReference type="GO" id="GO:0022857">
    <property type="term" value="F:transmembrane transporter activity"/>
    <property type="evidence" value="ECO:0007669"/>
    <property type="project" value="InterPro"/>
</dbReference>
<dbReference type="RefSeq" id="WP_139465805.1">
    <property type="nucleotide sequence ID" value="NZ_VDHJ01000009.1"/>
</dbReference>
<feature type="transmembrane region" description="Helical" evidence="10">
    <location>
        <begin position="57"/>
        <end position="78"/>
    </location>
</feature>
<dbReference type="PANTHER" id="PTHR30561">
    <property type="entry name" value="SMR FAMILY PROTON-DEPENDENT DRUG EFFLUX TRANSPORTER SUGE"/>
    <property type="match status" value="1"/>
</dbReference>
<dbReference type="InterPro" id="IPR000390">
    <property type="entry name" value="Small_drug/metabolite_transptr"/>
</dbReference>
<evidence type="ECO:0000256" key="7">
    <source>
        <dbReference type="ARBA" id="ARBA00023136"/>
    </source>
</evidence>
<keyword evidence="7 10" id="KW-0472">Membrane</keyword>
<evidence type="ECO:0000313" key="11">
    <source>
        <dbReference type="EMBL" id="TNL96776.1"/>
    </source>
</evidence>
<dbReference type="Proteomes" id="UP000312032">
    <property type="component" value="Unassembled WGS sequence"/>
</dbReference>
<feature type="transmembrane region" description="Helical" evidence="10">
    <location>
        <begin position="84"/>
        <end position="104"/>
    </location>
</feature>
<evidence type="ECO:0000256" key="2">
    <source>
        <dbReference type="ARBA" id="ARBA00007822"/>
    </source>
</evidence>
<feature type="transmembrane region" description="Helical" evidence="10">
    <location>
        <begin position="29"/>
        <end position="45"/>
    </location>
</feature>
<evidence type="ECO:0000256" key="4">
    <source>
        <dbReference type="ARBA" id="ARBA00022475"/>
    </source>
</evidence>
<dbReference type="OrthoDB" id="3175079at2"/>
<accession>A0A5C4U4H9</accession>
<comment type="similarity">
    <text evidence="2">Belongs to the drug/metabolite transporter (DMT) superfamily. Small multidrug resistance (SMR) (TC 2.A.7.1) family. Mmr subfamily.</text>
</comment>
<keyword evidence="8" id="KW-0046">Antibiotic resistance</keyword>
<comment type="caution">
    <text evidence="11">The sequence shown here is derived from an EMBL/GenBank/DDBJ whole genome shotgun (WGS) entry which is preliminary data.</text>
</comment>
<evidence type="ECO:0000256" key="5">
    <source>
        <dbReference type="ARBA" id="ARBA00022692"/>
    </source>
</evidence>
<keyword evidence="12" id="KW-1185">Reference proteome</keyword>
<reference evidence="11 12" key="1">
    <citation type="submission" date="2019-06" db="EMBL/GenBank/DDBJ databases">
        <authorList>
            <person name="Li J."/>
        </authorList>
    </citation>
    <scope>NUCLEOTIDE SEQUENCE [LARGE SCALE GENOMIC DNA]</scope>
    <source>
        <strain evidence="11 12">LMG 28165</strain>
    </source>
</reference>
<dbReference type="InterPro" id="IPR037185">
    <property type="entry name" value="EmrE-like"/>
</dbReference>
<proteinExistence type="inferred from homology"/>
<organism evidence="11 12">
    <name type="scientific">Corynebacterium tapiri</name>
    <dbReference type="NCBI Taxonomy" id="1448266"/>
    <lineage>
        <taxon>Bacteria</taxon>
        <taxon>Bacillati</taxon>
        <taxon>Actinomycetota</taxon>
        <taxon>Actinomycetes</taxon>
        <taxon>Mycobacteriales</taxon>
        <taxon>Corynebacteriaceae</taxon>
        <taxon>Corynebacterium</taxon>
    </lineage>
</organism>
<evidence type="ECO:0000256" key="6">
    <source>
        <dbReference type="ARBA" id="ARBA00022989"/>
    </source>
</evidence>
<dbReference type="EMBL" id="VDHJ01000009">
    <property type="protein sequence ID" value="TNL96776.1"/>
    <property type="molecule type" value="Genomic_DNA"/>
</dbReference>
<evidence type="ECO:0000313" key="12">
    <source>
        <dbReference type="Proteomes" id="UP000312032"/>
    </source>
</evidence>